<keyword evidence="4" id="KW-0862">Zinc</keyword>
<keyword evidence="6" id="KW-0804">Transcription</keyword>
<keyword evidence="1" id="KW-0479">Metal-binding</keyword>
<dbReference type="InterPro" id="IPR013087">
    <property type="entry name" value="Znf_C2H2_type"/>
</dbReference>
<organism evidence="10">
    <name type="scientific">Anthurium amnicola</name>
    <dbReference type="NCBI Taxonomy" id="1678845"/>
    <lineage>
        <taxon>Eukaryota</taxon>
        <taxon>Viridiplantae</taxon>
        <taxon>Streptophyta</taxon>
        <taxon>Embryophyta</taxon>
        <taxon>Tracheophyta</taxon>
        <taxon>Spermatophyta</taxon>
        <taxon>Magnoliopsida</taxon>
        <taxon>Liliopsida</taxon>
        <taxon>Araceae</taxon>
        <taxon>Pothoideae</taxon>
        <taxon>Potheae</taxon>
        <taxon>Anthurium</taxon>
    </lineage>
</organism>
<name>A0A1D1Y3S0_9ARAE</name>
<proteinExistence type="predicted"/>
<dbReference type="GO" id="GO:0003700">
    <property type="term" value="F:DNA-binding transcription factor activity"/>
    <property type="evidence" value="ECO:0007669"/>
    <property type="project" value="InterPro"/>
</dbReference>
<reference evidence="10" key="1">
    <citation type="submission" date="2015-07" db="EMBL/GenBank/DDBJ databases">
        <title>Transcriptome Assembly of Anthurium amnicola.</title>
        <authorList>
            <person name="Suzuki J."/>
        </authorList>
    </citation>
    <scope>NUCLEOTIDE SEQUENCE</scope>
</reference>
<dbReference type="GO" id="GO:0000976">
    <property type="term" value="F:transcription cis-regulatory region binding"/>
    <property type="evidence" value="ECO:0007669"/>
    <property type="project" value="TreeGrafter"/>
</dbReference>
<keyword evidence="2" id="KW-0677">Repeat</keyword>
<feature type="domain" description="C2H2-type" evidence="9">
    <location>
        <begin position="74"/>
        <end position="96"/>
    </location>
</feature>
<accession>A0A1D1Y3S0</accession>
<evidence type="ECO:0000256" key="6">
    <source>
        <dbReference type="ARBA" id="ARBA00023163"/>
    </source>
</evidence>
<dbReference type="SMART" id="SM00355">
    <property type="entry name" value="ZnF_C2H2"/>
    <property type="match status" value="2"/>
</dbReference>
<dbReference type="InterPro" id="IPR044653">
    <property type="entry name" value="AZF1/2/3-like"/>
</dbReference>
<feature type="region of interest" description="Disordered" evidence="8">
    <location>
        <begin position="91"/>
        <end position="115"/>
    </location>
</feature>
<protein>
    <submittedName>
        <fullName evidence="10">Zinc finger protein ZAT10</fullName>
    </submittedName>
</protein>
<dbReference type="SUPFAM" id="SSF57667">
    <property type="entry name" value="beta-beta-alpha zinc fingers"/>
    <property type="match status" value="1"/>
</dbReference>
<evidence type="ECO:0000256" key="4">
    <source>
        <dbReference type="ARBA" id="ARBA00022833"/>
    </source>
</evidence>
<dbReference type="GO" id="GO:0008270">
    <property type="term" value="F:zinc ion binding"/>
    <property type="evidence" value="ECO:0007669"/>
    <property type="project" value="UniProtKB-KW"/>
</dbReference>
<evidence type="ECO:0000313" key="10">
    <source>
        <dbReference type="EMBL" id="JAT49289.1"/>
    </source>
</evidence>
<dbReference type="PROSITE" id="PS00028">
    <property type="entry name" value="ZINC_FINGER_C2H2_1"/>
    <property type="match status" value="2"/>
</dbReference>
<dbReference type="InterPro" id="IPR036236">
    <property type="entry name" value="Znf_C2H2_sf"/>
</dbReference>
<gene>
    <name evidence="10" type="primary">ZAT10_0</name>
    <name evidence="10" type="ORF">g.9624</name>
</gene>
<evidence type="ECO:0000256" key="3">
    <source>
        <dbReference type="ARBA" id="ARBA00022771"/>
    </source>
</evidence>
<sequence length="195" mass="20935">MVALESRATAGPCADLPFLEPWAKRKRSRRRSAPPNEDEEEYLAMCLIMLARGGEAGRSRSPRPAPPVAAKLPFSCSVCGKAFTSYQALGGHKASHRKPLAPPTEETDAAPSLGAGRPHQCSVCHKVFPTGQALGGHKRCHYWDGAVPSMTDFDLNLPPLPCHDDGEDVVLGAPTSKKPRLSLPDHKAAVSPQRT</sequence>
<dbReference type="AlphaFoldDB" id="A0A1D1Y3S0"/>
<evidence type="ECO:0000256" key="8">
    <source>
        <dbReference type="SAM" id="MobiDB-lite"/>
    </source>
</evidence>
<dbReference type="PANTHER" id="PTHR45988:SF1">
    <property type="entry name" value="ZINC FINGER PROTEIN AZF2"/>
    <property type="match status" value="1"/>
</dbReference>
<dbReference type="Pfam" id="PF13912">
    <property type="entry name" value="zf-C2H2_6"/>
    <property type="match status" value="2"/>
</dbReference>
<dbReference type="GO" id="GO:0005634">
    <property type="term" value="C:nucleus"/>
    <property type="evidence" value="ECO:0007669"/>
    <property type="project" value="TreeGrafter"/>
</dbReference>
<dbReference type="PANTHER" id="PTHR45988">
    <property type="entry name" value="C2H2 TYPE ZINC FINGER TRANSCRIPTION FACTOR FAMILY-RELATED"/>
    <property type="match status" value="1"/>
</dbReference>
<keyword evidence="5" id="KW-0805">Transcription regulation</keyword>
<evidence type="ECO:0000259" key="9">
    <source>
        <dbReference type="PROSITE" id="PS50157"/>
    </source>
</evidence>
<feature type="region of interest" description="Disordered" evidence="8">
    <location>
        <begin position="168"/>
        <end position="195"/>
    </location>
</feature>
<dbReference type="PROSITE" id="PS50157">
    <property type="entry name" value="ZINC_FINGER_C2H2_2"/>
    <property type="match status" value="2"/>
</dbReference>
<keyword evidence="3 7" id="KW-0863">Zinc-finger</keyword>
<dbReference type="Gene3D" id="3.30.160.60">
    <property type="entry name" value="Classic Zinc Finger"/>
    <property type="match status" value="1"/>
</dbReference>
<dbReference type="EMBL" id="GDJX01018647">
    <property type="protein sequence ID" value="JAT49289.1"/>
    <property type="molecule type" value="Transcribed_RNA"/>
</dbReference>
<evidence type="ECO:0000256" key="2">
    <source>
        <dbReference type="ARBA" id="ARBA00022737"/>
    </source>
</evidence>
<evidence type="ECO:0000256" key="5">
    <source>
        <dbReference type="ARBA" id="ARBA00023015"/>
    </source>
</evidence>
<feature type="domain" description="C2H2-type" evidence="9">
    <location>
        <begin position="119"/>
        <end position="146"/>
    </location>
</feature>
<evidence type="ECO:0000256" key="7">
    <source>
        <dbReference type="PROSITE-ProRule" id="PRU00042"/>
    </source>
</evidence>
<evidence type="ECO:0000256" key="1">
    <source>
        <dbReference type="ARBA" id="ARBA00022723"/>
    </source>
</evidence>